<evidence type="ECO:0000313" key="2">
    <source>
        <dbReference type="Proteomes" id="UP000281899"/>
    </source>
</evidence>
<evidence type="ECO:0000313" key="1">
    <source>
        <dbReference type="EMBL" id="ROH90553.1"/>
    </source>
</evidence>
<dbReference type="EMBL" id="RJTW01000007">
    <property type="protein sequence ID" value="ROH90553.1"/>
    <property type="molecule type" value="Genomic_DNA"/>
</dbReference>
<keyword evidence="2" id="KW-1185">Reference proteome</keyword>
<dbReference type="RefSeq" id="WP_062674441.1">
    <property type="nucleotide sequence ID" value="NZ_CP158807.1"/>
</dbReference>
<gene>
    <name evidence="1" type="ORF">EGI15_18005</name>
</gene>
<protein>
    <submittedName>
        <fullName evidence="1">Uncharacterized protein</fullName>
    </submittedName>
</protein>
<organism evidence="1 2">
    <name type="scientific">Chryseobacterium cucumeris</name>
    <dbReference type="NCBI Taxonomy" id="1813611"/>
    <lineage>
        <taxon>Bacteria</taxon>
        <taxon>Pseudomonadati</taxon>
        <taxon>Bacteroidota</taxon>
        <taxon>Flavobacteriia</taxon>
        <taxon>Flavobacteriales</taxon>
        <taxon>Weeksellaceae</taxon>
        <taxon>Chryseobacterium group</taxon>
        <taxon>Chryseobacterium</taxon>
    </lineage>
</organism>
<comment type="caution">
    <text evidence="1">The sequence shown here is derived from an EMBL/GenBank/DDBJ whole genome shotgun (WGS) entry which is preliminary data.</text>
</comment>
<reference evidence="1 2" key="1">
    <citation type="submission" date="2018-11" db="EMBL/GenBank/DDBJ databases">
        <title>Proposal to divide the Flavobacteriaceae and reorganize its genera based on Amino Acid Identity values calculated from whole genome sequences.</title>
        <authorList>
            <person name="Nicholson A.C."/>
            <person name="Gulvik C.A."/>
            <person name="Whitney A.M."/>
            <person name="Humrighouse B.W."/>
            <person name="Bell M."/>
            <person name="Holmes B."/>
            <person name="Steigerwalt A."/>
            <person name="Villarma A."/>
            <person name="Sheth M."/>
            <person name="Batra D."/>
            <person name="Pryor J."/>
            <person name="Bernardet J.-F."/>
            <person name="Hugo C."/>
            <person name="Kampfer P."/>
            <person name="Newman J."/>
            <person name="Mcquiston J.R."/>
        </authorList>
    </citation>
    <scope>NUCLEOTIDE SEQUENCE [LARGE SCALE GENOMIC DNA]</scope>
    <source>
        <strain evidence="1 2">G0235</strain>
    </source>
</reference>
<dbReference type="Proteomes" id="UP000281899">
    <property type="component" value="Unassembled WGS sequence"/>
</dbReference>
<dbReference type="GeneID" id="301714572"/>
<proteinExistence type="predicted"/>
<name>A0ABX9X6J0_9FLAO</name>
<accession>A0ABX9X6J0</accession>
<sequence length="316" mass="37338">MQKLALIFVDAIEMSQHAFVNINLNMEKSYLSKRISYILLFYFSTFASQKVSITNNTGEIIVINNNQKEIVINDHEKKELPDITEGISVKNNNRLDKFINVFLEPKEKLNIIITNDNNIIYNGDKANIHEYINEKLNIETFGKINIYLNAIKKKNLGELKRSSELILLNIMNNIKQESIISADTENNSVKKMKNYIKYNWLNTIFSAVNSTENKNFSQEAIDYYYKKYIKTDILKFSCNDYYHYKIIEILAKNKDVLRIELPTYTIIETTKDDNTNQYLSKSCQKFYFLNKFRYLDYINSSEKEFYQKILSEKFND</sequence>